<feature type="transmembrane region" description="Helical" evidence="9">
    <location>
        <begin position="198"/>
        <end position="220"/>
    </location>
</feature>
<evidence type="ECO:0000256" key="5">
    <source>
        <dbReference type="ARBA" id="ARBA00022801"/>
    </source>
</evidence>
<feature type="transmembrane region" description="Helical" evidence="9">
    <location>
        <begin position="168"/>
        <end position="192"/>
    </location>
</feature>
<dbReference type="PROSITE" id="PS51432">
    <property type="entry name" value="AP_NUCLEASE_F2_4"/>
    <property type="match status" value="1"/>
</dbReference>
<dbReference type="PROSITE" id="PS00729">
    <property type="entry name" value="AP_NUCLEASE_F2_1"/>
    <property type="match status" value="1"/>
</dbReference>
<keyword evidence="6" id="KW-0862">Zinc</keyword>
<dbReference type="PROSITE" id="PS00730">
    <property type="entry name" value="AP_NUCLEASE_F2_2"/>
    <property type="match status" value="1"/>
</dbReference>
<feature type="region of interest" description="Disordered" evidence="8">
    <location>
        <begin position="578"/>
        <end position="630"/>
    </location>
</feature>
<evidence type="ECO:0000313" key="12">
    <source>
        <dbReference type="Proteomes" id="UP001141327"/>
    </source>
</evidence>
<dbReference type="InterPro" id="IPR036237">
    <property type="entry name" value="Xyl_isomerase-like_sf"/>
</dbReference>
<dbReference type="InterPro" id="IPR018246">
    <property type="entry name" value="AP_endonuc_F2_Zn_BS"/>
</dbReference>
<keyword evidence="12" id="KW-1185">Reference proteome</keyword>
<feature type="domain" description="Xylose isomerase-like TIM barrel" evidence="10">
    <location>
        <begin position="847"/>
        <end position="1100"/>
    </location>
</feature>
<feature type="transmembrane region" description="Helical" evidence="9">
    <location>
        <begin position="92"/>
        <end position="114"/>
    </location>
</feature>
<comment type="cofactor">
    <cofactor evidence="1">
        <name>Zn(2+)</name>
        <dbReference type="ChEBI" id="CHEBI:29105"/>
    </cofactor>
</comment>
<comment type="caution">
    <text evidence="11">The sequence shown here is derived from an EMBL/GenBank/DDBJ whole genome shotgun (WGS) entry which is preliminary data.</text>
</comment>
<feature type="transmembrane region" description="Helical" evidence="9">
    <location>
        <begin position="273"/>
        <end position="293"/>
    </location>
</feature>
<dbReference type="GO" id="GO:0004519">
    <property type="term" value="F:endonuclease activity"/>
    <property type="evidence" value="ECO:0007669"/>
    <property type="project" value="UniProtKB-KW"/>
</dbReference>
<dbReference type="PROSITE" id="PS00731">
    <property type="entry name" value="AP_NUCLEASE_F2_3"/>
    <property type="match status" value="1"/>
</dbReference>
<evidence type="ECO:0000259" key="10">
    <source>
        <dbReference type="Pfam" id="PF01261"/>
    </source>
</evidence>
<comment type="similarity">
    <text evidence="2">Belongs to the AP endonuclease 2 family.</text>
</comment>
<dbReference type="SUPFAM" id="SSF51658">
    <property type="entry name" value="Xylose isomerase-like"/>
    <property type="match status" value="1"/>
</dbReference>
<dbReference type="EMBL" id="JAPMOS010000049">
    <property type="protein sequence ID" value="KAJ4457317.1"/>
    <property type="molecule type" value="Genomic_DNA"/>
</dbReference>
<evidence type="ECO:0000256" key="7">
    <source>
        <dbReference type="ARBA" id="ARBA00023204"/>
    </source>
</evidence>
<feature type="region of interest" description="Disordered" evidence="8">
    <location>
        <begin position="1116"/>
        <end position="1140"/>
    </location>
</feature>
<dbReference type="PANTHER" id="PTHR21445:SF0">
    <property type="entry name" value="APURINIC-APYRIMIDINIC ENDONUCLEASE"/>
    <property type="match status" value="1"/>
</dbReference>
<keyword evidence="9" id="KW-1133">Transmembrane helix</keyword>
<feature type="compositionally biased region" description="Basic and acidic residues" evidence="8">
    <location>
        <begin position="483"/>
        <end position="502"/>
    </location>
</feature>
<dbReference type="HAMAP" id="MF_00152">
    <property type="entry name" value="Nfo"/>
    <property type="match status" value="1"/>
</dbReference>
<accession>A0ABQ8UDG4</accession>
<feature type="compositionally biased region" description="Low complexity" evidence="8">
    <location>
        <begin position="1122"/>
        <end position="1133"/>
    </location>
</feature>
<dbReference type="PANTHER" id="PTHR21445">
    <property type="entry name" value="ENDONUCLEASE IV ENDODEOXYRIBONUCLEASE IV"/>
    <property type="match status" value="1"/>
</dbReference>
<organism evidence="11 12">
    <name type="scientific">Paratrimastix pyriformis</name>
    <dbReference type="NCBI Taxonomy" id="342808"/>
    <lineage>
        <taxon>Eukaryota</taxon>
        <taxon>Metamonada</taxon>
        <taxon>Preaxostyla</taxon>
        <taxon>Paratrimastigidae</taxon>
        <taxon>Paratrimastix</taxon>
    </lineage>
</organism>
<keyword evidence="9" id="KW-0472">Membrane</keyword>
<dbReference type="NCBIfam" id="TIGR00587">
    <property type="entry name" value="nfo"/>
    <property type="match status" value="1"/>
</dbReference>
<feature type="region of interest" description="Disordered" evidence="8">
    <location>
        <begin position="483"/>
        <end position="535"/>
    </location>
</feature>
<dbReference type="SMART" id="SM00518">
    <property type="entry name" value="AP2Ec"/>
    <property type="match status" value="1"/>
</dbReference>
<evidence type="ECO:0000256" key="2">
    <source>
        <dbReference type="ARBA" id="ARBA00005340"/>
    </source>
</evidence>
<feature type="compositionally biased region" description="Pro residues" evidence="8">
    <location>
        <begin position="589"/>
        <end position="599"/>
    </location>
</feature>
<feature type="compositionally biased region" description="Pro residues" evidence="8">
    <location>
        <begin position="520"/>
        <end position="529"/>
    </location>
</feature>
<dbReference type="Pfam" id="PF01261">
    <property type="entry name" value="AP_endonuc_2"/>
    <property type="match status" value="1"/>
</dbReference>
<dbReference type="Gene3D" id="3.20.20.150">
    <property type="entry name" value="Divalent-metal-dependent TIM barrel enzymes"/>
    <property type="match status" value="1"/>
</dbReference>
<keyword evidence="11" id="KW-0540">Nuclease</keyword>
<evidence type="ECO:0000256" key="3">
    <source>
        <dbReference type="ARBA" id="ARBA00022723"/>
    </source>
</evidence>
<evidence type="ECO:0000256" key="6">
    <source>
        <dbReference type="ARBA" id="ARBA00022833"/>
    </source>
</evidence>
<dbReference type="Proteomes" id="UP001141327">
    <property type="component" value="Unassembled WGS sequence"/>
</dbReference>
<feature type="transmembrane region" description="Helical" evidence="9">
    <location>
        <begin position="134"/>
        <end position="161"/>
    </location>
</feature>
<proteinExistence type="inferred from homology"/>
<evidence type="ECO:0000256" key="1">
    <source>
        <dbReference type="ARBA" id="ARBA00001947"/>
    </source>
</evidence>
<gene>
    <name evidence="11" type="ORF">PAPYR_7238</name>
</gene>
<evidence type="ECO:0000256" key="4">
    <source>
        <dbReference type="ARBA" id="ARBA00022763"/>
    </source>
</evidence>
<protein>
    <submittedName>
        <fullName evidence="11">Endonuclease 4</fullName>
    </submittedName>
</protein>
<keyword evidence="7" id="KW-0234">DNA repair</keyword>
<name>A0ABQ8UDG4_9EUKA</name>
<sequence>MSRLFIGWEWEEDHECVYISSTVTFKIGSSVPSLETDTRCLPRRASDPLQIPPGNAYFPRRSAFSPKKVSLRKKLPKPVRKVLRVFLKYLKVIIYGNIGSLVAGAVIILIWFFISSLPWINEHAFDTRDPPLVYFSPLTLTIVHSWNTFIVTSSPVVFALILYDCRRIAWLIVIFFLANALVPFVTYGVLYAFGFYWWFYRLTMLGYFMALAGTFCECFIIKRTLKLPFAFIGSFLLEFFSLILVFLAISYLIIPFYASMSTDWGRMIFRLLAYPIIVEFSLVCGRIAANLYPRVDYPRNLHNVNFMVQIFTQICGRFLLVTFSSQGMAILATVFNIGLETLTRLTLAWRDRWIVTIFTCGRGKDFWTRKPYAAQVRSDSNLTRLIAVSGSVLATPFLQIFFYPKRAFFQMNFAPGDPEPSLVELVQSALIRWGIEILGSFFSMTVAGIVAHCKCKSCGKQTSKVYAMSPPPAKEREREMDMLADKDKDKDAKDKEDKELGPIRRAYIGAPVGPPATIGPDPPSSPPGSPMLTTVPTLATVGSSLSASGSASTLADLGSTSLSGTVVITPPEILGMAGDLGACPLQQPEQPPQPSPSPPIAGRGSTGPVTLHDLGSPPPPPFSPDPFAPASHPAALAGSALVAPAAGLPPVVAEPGQDVITLMAKAGPPEDACPRPHQEMLVLEDVASPSSPSPPDTTPSPATTVTSVASIFRPVPVMGWELRGLEQQGQAQGKMVASGSTRNLKVSPRQAVTPIPTPTLPALVPSSPSESTWRHYARLLAAFVFPKVWFVMVASFYFPLSSENVAEIRGPSGDPSPGSRKFVGSHVSIDGSIDQSVQRSVEVTGRSFAIFTKNQRQWRATPLQPNAIRKFKSACEKRGYPPHLILPHAGYLINLASPEDDLRAKSKECLRVELQRCAELGLVKLNVHPGSTKKKMSEEAGLAQVARLINELHADPTTGTVAVVLENTTHGGGTLGRTFEQLAAIIGQVTDKTRIGVCLDTCHLFAAGFDIRTAVGFAQVMRDFDRVVGLRYLMGMHVNDSCGALGSSLDKHANIGKGLFPVWRRSIGLLCFVGKIGLEAFRFIMNSPIFNDIPLILETSGPAKNQVRLLQSLEARPDNEGRAATSTATTSRSRILDDDQ</sequence>
<keyword evidence="9" id="KW-0812">Transmembrane</keyword>
<keyword evidence="3" id="KW-0479">Metal-binding</keyword>
<feature type="compositionally biased region" description="Pro residues" evidence="8">
    <location>
        <begin position="616"/>
        <end position="627"/>
    </location>
</feature>
<feature type="transmembrane region" description="Helical" evidence="9">
    <location>
        <begin position="385"/>
        <end position="403"/>
    </location>
</feature>
<feature type="transmembrane region" description="Helical" evidence="9">
    <location>
        <begin position="227"/>
        <end position="253"/>
    </location>
</feature>
<keyword evidence="11" id="KW-0255">Endonuclease</keyword>
<dbReference type="InterPro" id="IPR013022">
    <property type="entry name" value="Xyl_isomerase-like_TIM-brl"/>
</dbReference>
<evidence type="ECO:0000256" key="9">
    <source>
        <dbReference type="SAM" id="Phobius"/>
    </source>
</evidence>
<dbReference type="InterPro" id="IPR001719">
    <property type="entry name" value="AP_endonuc_2"/>
</dbReference>
<keyword evidence="4" id="KW-0227">DNA damage</keyword>
<dbReference type="CDD" id="cd00019">
    <property type="entry name" value="AP2Ec"/>
    <property type="match status" value="1"/>
</dbReference>
<evidence type="ECO:0000313" key="11">
    <source>
        <dbReference type="EMBL" id="KAJ4457317.1"/>
    </source>
</evidence>
<reference evidence="11" key="1">
    <citation type="journal article" date="2022" name="bioRxiv">
        <title>Genomics of Preaxostyla Flagellates Illuminates Evolutionary Transitions and the Path Towards Mitochondrial Loss.</title>
        <authorList>
            <person name="Novak L.V.F."/>
            <person name="Treitli S.C."/>
            <person name="Pyrih J."/>
            <person name="Halakuc P."/>
            <person name="Pipaliya S.V."/>
            <person name="Vacek V."/>
            <person name="Brzon O."/>
            <person name="Soukal P."/>
            <person name="Eme L."/>
            <person name="Dacks J.B."/>
            <person name="Karnkowska A."/>
            <person name="Elias M."/>
            <person name="Hampl V."/>
        </authorList>
    </citation>
    <scope>NUCLEOTIDE SEQUENCE</scope>
    <source>
        <strain evidence="11">RCP-MX</strain>
    </source>
</reference>
<keyword evidence="5" id="KW-0378">Hydrolase</keyword>
<evidence type="ECO:0000256" key="8">
    <source>
        <dbReference type="SAM" id="MobiDB-lite"/>
    </source>
</evidence>